<sequence>MQREIIESLNGHKGGVVWFTGLPGSGKTTIANRVQERLLQSGIRCVVLDGDQLRKGLNRDLGFSETDRLENLRRAAEIAQLFVEAGMFVLAPFITPTDSCRAVVKSYVKEEDYSELYVKCSLDSCVQRDPKGMYSLAIAGKLPQFTGISAPYEPPVNSDLVIDTECCELQQCVDILVQFVQSKL</sequence>
<evidence type="ECO:0000256" key="1">
    <source>
        <dbReference type="ARBA" id="ARBA00001823"/>
    </source>
</evidence>
<evidence type="ECO:0000256" key="6">
    <source>
        <dbReference type="HAMAP-Rule" id="MF_00065"/>
    </source>
</evidence>
<dbReference type="Proteomes" id="UP000600247">
    <property type="component" value="Unassembled WGS sequence"/>
</dbReference>
<dbReference type="Pfam" id="PF01583">
    <property type="entry name" value="APS_kinase"/>
    <property type="match status" value="1"/>
</dbReference>
<dbReference type="RefSeq" id="WP_229692176.1">
    <property type="nucleotide sequence ID" value="NZ_BMHY01000004.1"/>
</dbReference>
<feature type="binding site" evidence="6">
    <location>
        <begin position="21"/>
        <end position="28"/>
    </location>
    <ligand>
        <name>ATP</name>
        <dbReference type="ChEBI" id="CHEBI:30616"/>
    </ligand>
</feature>
<comment type="pathway">
    <text evidence="6 7">Sulfur metabolism; hydrogen sulfide biosynthesis; sulfite from sulfate: step 2/3.</text>
</comment>
<dbReference type="Gene3D" id="3.40.50.300">
    <property type="entry name" value="P-loop containing nucleotide triphosphate hydrolases"/>
    <property type="match status" value="1"/>
</dbReference>
<keyword evidence="10" id="KW-1185">Reference proteome</keyword>
<dbReference type="InterPro" id="IPR050512">
    <property type="entry name" value="Sulf_AdTrans/APS_kinase"/>
</dbReference>
<evidence type="ECO:0000256" key="5">
    <source>
        <dbReference type="ARBA" id="ARBA00022840"/>
    </source>
</evidence>
<dbReference type="GO" id="GO:0010134">
    <property type="term" value="P:sulfate assimilation via adenylyl sulfate reduction"/>
    <property type="evidence" value="ECO:0007669"/>
    <property type="project" value="TreeGrafter"/>
</dbReference>
<dbReference type="GO" id="GO:0019379">
    <property type="term" value="P:sulfate assimilation, phosphoadenylyl sulfate reduction by phosphoadenylyl-sulfate reductase (thioredoxin)"/>
    <property type="evidence" value="ECO:0007669"/>
    <property type="project" value="TreeGrafter"/>
</dbReference>
<keyword evidence="4 6" id="KW-0547">Nucleotide-binding</keyword>
<comment type="caution">
    <text evidence="6">Lacks conserved residue(s) required for the propagation of feature annotation.</text>
</comment>
<dbReference type="GO" id="GO:0004020">
    <property type="term" value="F:adenylylsulfate kinase activity"/>
    <property type="evidence" value="ECO:0007669"/>
    <property type="project" value="UniProtKB-UniRule"/>
</dbReference>
<evidence type="ECO:0000313" key="10">
    <source>
        <dbReference type="Proteomes" id="UP000600247"/>
    </source>
</evidence>
<evidence type="ECO:0000313" key="9">
    <source>
        <dbReference type="EMBL" id="GGG68804.1"/>
    </source>
</evidence>
<proteinExistence type="inferred from homology"/>
<dbReference type="InterPro" id="IPR027417">
    <property type="entry name" value="P-loop_NTPase"/>
</dbReference>
<dbReference type="PANTHER" id="PTHR42700:SF1">
    <property type="entry name" value="SULFATE ADENYLYLTRANSFERASE"/>
    <property type="match status" value="1"/>
</dbReference>
<reference evidence="9 10" key="1">
    <citation type="journal article" date="2014" name="Int. J. Syst. Evol. Microbiol.">
        <title>Complete genome sequence of Corynebacterium casei LMG S-19264T (=DSM 44701T), isolated from a smear-ripened cheese.</title>
        <authorList>
            <consortium name="US DOE Joint Genome Institute (JGI-PGF)"/>
            <person name="Walter F."/>
            <person name="Albersmeier A."/>
            <person name="Kalinowski J."/>
            <person name="Ruckert C."/>
        </authorList>
    </citation>
    <scope>NUCLEOTIDE SEQUENCE [LARGE SCALE GENOMIC DNA]</scope>
    <source>
        <strain evidence="9 10">CGMCC 1.15286</strain>
    </source>
</reference>
<dbReference type="GO" id="GO:0005737">
    <property type="term" value="C:cytoplasm"/>
    <property type="evidence" value="ECO:0007669"/>
    <property type="project" value="TreeGrafter"/>
</dbReference>
<dbReference type="CDD" id="cd02027">
    <property type="entry name" value="APSK"/>
    <property type="match status" value="1"/>
</dbReference>
<dbReference type="InterPro" id="IPR002891">
    <property type="entry name" value="APS"/>
</dbReference>
<keyword evidence="6" id="KW-0597">Phosphoprotein</keyword>
<dbReference type="NCBIfam" id="NF003013">
    <property type="entry name" value="PRK03846.1"/>
    <property type="match status" value="1"/>
</dbReference>
<dbReference type="InterPro" id="IPR059117">
    <property type="entry name" value="APS_kinase_dom"/>
</dbReference>
<evidence type="ECO:0000256" key="4">
    <source>
        <dbReference type="ARBA" id="ARBA00022741"/>
    </source>
</evidence>
<organism evidence="9 10">
    <name type="scientific">Paenibacillus radicis</name>
    <name type="common">ex Gao et al. 2016</name>
    <dbReference type="NCBI Taxonomy" id="1737354"/>
    <lineage>
        <taxon>Bacteria</taxon>
        <taxon>Bacillati</taxon>
        <taxon>Bacillota</taxon>
        <taxon>Bacilli</taxon>
        <taxon>Bacillales</taxon>
        <taxon>Paenibacillaceae</taxon>
        <taxon>Paenibacillus</taxon>
    </lineage>
</organism>
<gene>
    <name evidence="6 9" type="primary">cysC</name>
    <name evidence="9" type="ORF">GCM10010918_24770</name>
</gene>
<dbReference type="GO" id="GO:0004781">
    <property type="term" value="F:sulfate adenylyltransferase (ATP) activity"/>
    <property type="evidence" value="ECO:0007669"/>
    <property type="project" value="TreeGrafter"/>
</dbReference>
<dbReference type="AlphaFoldDB" id="A0A917H672"/>
<feature type="domain" description="APS kinase" evidence="8">
    <location>
        <begin position="14"/>
        <end position="163"/>
    </location>
</feature>
<keyword evidence="3 6" id="KW-0808">Transferase</keyword>
<comment type="catalytic activity">
    <reaction evidence="1 6 7">
        <text>adenosine 5'-phosphosulfate + ATP = 3'-phosphoadenylyl sulfate + ADP + H(+)</text>
        <dbReference type="Rhea" id="RHEA:24152"/>
        <dbReference type="ChEBI" id="CHEBI:15378"/>
        <dbReference type="ChEBI" id="CHEBI:30616"/>
        <dbReference type="ChEBI" id="CHEBI:58243"/>
        <dbReference type="ChEBI" id="CHEBI:58339"/>
        <dbReference type="ChEBI" id="CHEBI:456216"/>
        <dbReference type="EC" id="2.7.1.25"/>
    </reaction>
</comment>
<evidence type="ECO:0000256" key="2">
    <source>
        <dbReference type="ARBA" id="ARBA00012121"/>
    </source>
</evidence>
<dbReference type="GO" id="GO:0070814">
    <property type="term" value="P:hydrogen sulfide biosynthetic process"/>
    <property type="evidence" value="ECO:0007669"/>
    <property type="project" value="UniProtKB-UniRule"/>
</dbReference>
<evidence type="ECO:0000256" key="3">
    <source>
        <dbReference type="ARBA" id="ARBA00022679"/>
    </source>
</evidence>
<dbReference type="GO" id="GO:0005524">
    <property type="term" value="F:ATP binding"/>
    <property type="evidence" value="ECO:0007669"/>
    <property type="project" value="UniProtKB-UniRule"/>
</dbReference>
<comment type="function">
    <text evidence="6 7">Catalyzes the synthesis of activated sulfate.</text>
</comment>
<dbReference type="EC" id="2.7.1.25" evidence="2 6"/>
<dbReference type="SUPFAM" id="SSF52540">
    <property type="entry name" value="P-loop containing nucleoside triphosphate hydrolases"/>
    <property type="match status" value="1"/>
</dbReference>
<name>A0A917H672_9BACL</name>
<comment type="caution">
    <text evidence="9">The sequence shown here is derived from an EMBL/GenBank/DDBJ whole genome shotgun (WGS) entry which is preliminary data.</text>
</comment>
<keyword evidence="6 7" id="KW-0418">Kinase</keyword>
<dbReference type="NCBIfam" id="TIGR00455">
    <property type="entry name" value="apsK"/>
    <property type="match status" value="1"/>
</dbReference>
<protein>
    <recommendedName>
        <fullName evidence="2 6">Adenylyl-sulfate kinase</fullName>
        <ecNumber evidence="2 6">2.7.1.25</ecNumber>
    </recommendedName>
    <alternativeName>
        <fullName evidence="6">APS kinase</fullName>
    </alternativeName>
    <alternativeName>
        <fullName evidence="6">ATP adenosine-5'-phosphosulfate 3'-phosphotransferase</fullName>
    </alternativeName>
    <alternativeName>
        <fullName evidence="6">Adenosine-5'-phosphosulfate kinase</fullName>
    </alternativeName>
</protein>
<dbReference type="PANTHER" id="PTHR42700">
    <property type="entry name" value="SULFATE ADENYLYLTRANSFERASE"/>
    <property type="match status" value="1"/>
</dbReference>
<evidence type="ECO:0000256" key="7">
    <source>
        <dbReference type="RuleBase" id="RU004347"/>
    </source>
</evidence>
<evidence type="ECO:0000259" key="8">
    <source>
        <dbReference type="Pfam" id="PF01583"/>
    </source>
</evidence>
<accession>A0A917H672</accession>
<keyword evidence="5 6" id="KW-0067">ATP-binding</keyword>
<dbReference type="EMBL" id="BMHY01000004">
    <property type="protein sequence ID" value="GGG68804.1"/>
    <property type="molecule type" value="Genomic_DNA"/>
</dbReference>
<comment type="similarity">
    <text evidence="6 7">Belongs to the APS kinase family.</text>
</comment>
<dbReference type="HAMAP" id="MF_00065">
    <property type="entry name" value="Adenylyl_sulf_kinase"/>
    <property type="match status" value="1"/>
</dbReference>